<dbReference type="Pfam" id="PF00990">
    <property type="entry name" value="GGDEF"/>
    <property type="match status" value="1"/>
</dbReference>
<dbReference type="Gene3D" id="3.30.70.270">
    <property type="match status" value="1"/>
</dbReference>
<dbReference type="EC" id="2.7.7.65" evidence="1"/>
<dbReference type="InterPro" id="IPR029787">
    <property type="entry name" value="Nucleotide_cyclase"/>
</dbReference>
<gene>
    <name evidence="6" type="ORF">SAMN05216361_3286</name>
</gene>
<feature type="transmembrane region" description="Helical" evidence="3">
    <location>
        <begin position="308"/>
        <end position="330"/>
    </location>
</feature>
<dbReference type="CDD" id="cd01949">
    <property type="entry name" value="GGDEF"/>
    <property type="match status" value="1"/>
</dbReference>
<feature type="transmembrane region" description="Helical" evidence="3">
    <location>
        <begin position="157"/>
        <end position="174"/>
    </location>
</feature>
<dbReference type="NCBIfam" id="TIGR00254">
    <property type="entry name" value="GGDEF"/>
    <property type="match status" value="1"/>
</dbReference>
<evidence type="ECO:0000313" key="7">
    <source>
        <dbReference type="Proteomes" id="UP000184520"/>
    </source>
</evidence>
<organism evidence="6 7">
    <name type="scientific">Marisediminitalea aggregata</name>
    <dbReference type="NCBI Taxonomy" id="634436"/>
    <lineage>
        <taxon>Bacteria</taxon>
        <taxon>Pseudomonadati</taxon>
        <taxon>Pseudomonadota</taxon>
        <taxon>Gammaproteobacteria</taxon>
        <taxon>Alteromonadales</taxon>
        <taxon>Alteromonadaceae</taxon>
        <taxon>Marisediminitalea</taxon>
    </lineage>
</organism>
<dbReference type="Proteomes" id="UP000184520">
    <property type="component" value="Unassembled WGS sequence"/>
</dbReference>
<keyword evidence="3" id="KW-1133">Transmembrane helix</keyword>
<dbReference type="SMART" id="SM00267">
    <property type="entry name" value="GGDEF"/>
    <property type="match status" value="1"/>
</dbReference>
<feature type="domain" description="GGDEF" evidence="5">
    <location>
        <begin position="377"/>
        <end position="505"/>
    </location>
</feature>
<sequence>MYRVLLRFLLCLLCCAPGYTLADCIVTQPTRQAINTPINLSIGIVDIQVHCYLDRPRALSFPLDIVNNPRIFTASDVDIVPLSSARAAYLLPAGNFTFTLTVDAERDRQLLLQLAPLAQFQQYNNMHLLTISGFAGLCIALSLYVGVLGRSLRNEGFYAYSAYILSAGFFFVLQEGVLKVLLPQAAWLHSVGLKLIFAGLTVYTAQRFISKLLEFQLILRQWEHMLIRYAGLLVLFLGAITVLLPSPYNHFTSLAMGSLTVLSMVAIIVATIYAMIRKIHCSGLVFVSLLLLLAAMIFRVYLPHFSEFLHRYALIIAVTIEAFLLAVAASEKVKRLQKDKIAAYLNAASDTLCPVLNRRGWEDAANQLLKQHRHEGGFLVMMFIDMNNFKQVNDIHGHAVGDDALVILAKILNAQCRPQDIVGRLGGDEFVIMSHCHSRAIGERMIERIKQRLMHLDLRIGALSLPVSASVGAQIIDVPHTDLSTLLHQTDMLMYEQKQQQKAMA</sequence>
<dbReference type="EMBL" id="FQWD01000005">
    <property type="protein sequence ID" value="SHG90579.1"/>
    <property type="molecule type" value="Genomic_DNA"/>
</dbReference>
<evidence type="ECO:0000256" key="4">
    <source>
        <dbReference type="SAM" id="SignalP"/>
    </source>
</evidence>
<dbReference type="OrthoDB" id="5289013at2"/>
<feature type="transmembrane region" description="Helical" evidence="3">
    <location>
        <begin position="283"/>
        <end position="302"/>
    </location>
</feature>
<accession>A0A1M5NN18</accession>
<dbReference type="PANTHER" id="PTHR45138">
    <property type="entry name" value="REGULATORY COMPONENTS OF SENSORY TRANSDUCTION SYSTEM"/>
    <property type="match status" value="1"/>
</dbReference>
<proteinExistence type="predicted"/>
<dbReference type="STRING" id="634436.SAMN05216361_3286"/>
<comment type="catalytic activity">
    <reaction evidence="2">
        <text>2 GTP = 3',3'-c-di-GMP + 2 diphosphate</text>
        <dbReference type="Rhea" id="RHEA:24898"/>
        <dbReference type="ChEBI" id="CHEBI:33019"/>
        <dbReference type="ChEBI" id="CHEBI:37565"/>
        <dbReference type="ChEBI" id="CHEBI:58805"/>
        <dbReference type="EC" id="2.7.7.65"/>
    </reaction>
</comment>
<dbReference type="SUPFAM" id="SSF55073">
    <property type="entry name" value="Nucleotide cyclase"/>
    <property type="match status" value="1"/>
</dbReference>
<dbReference type="InterPro" id="IPR043128">
    <property type="entry name" value="Rev_trsase/Diguanyl_cyclase"/>
</dbReference>
<dbReference type="InterPro" id="IPR011623">
    <property type="entry name" value="7TMR_DISM_rcpt_extracell_dom1"/>
</dbReference>
<evidence type="ECO:0000256" key="1">
    <source>
        <dbReference type="ARBA" id="ARBA00012528"/>
    </source>
</evidence>
<evidence type="ECO:0000256" key="3">
    <source>
        <dbReference type="SAM" id="Phobius"/>
    </source>
</evidence>
<dbReference type="InterPro" id="IPR050469">
    <property type="entry name" value="Diguanylate_Cyclase"/>
</dbReference>
<keyword evidence="7" id="KW-1185">Reference proteome</keyword>
<feature type="transmembrane region" description="Helical" evidence="3">
    <location>
        <begin position="126"/>
        <end position="145"/>
    </location>
</feature>
<dbReference type="Pfam" id="PF07695">
    <property type="entry name" value="7TMR-DISM_7TM"/>
    <property type="match status" value="1"/>
</dbReference>
<evidence type="ECO:0000256" key="2">
    <source>
        <dbReference type="ARBA" id="ARBA00034247"/>
    </source>
</evidence>
<keyword evidence="3" id="KW-0472">Membrane</keyword>
<reference evidence="7" key="1">
    <citation type="submission" date="2016-11" db="EMBL/GenBank/DDBJ databases">
        <authorList>
            <person name="Varghese N."/>
            <person name="Submissions S."/>
        </authorList>
    </citation>
    <scope>NUCLEOTIDE SEQUENCE [LARGE SCALE GENOMIC DNA]</scope>
    <source>
        <strain evidence="7">CGMCC 1.8995</strain>
    </source>
</reference>
<feature type="transmembrane region" description="Helical" evidence="3">
    <location>
        <begin position="186"/>
        <end position="205"/>
    </location>
</feature>
<dbReference type="RefSeq" id="WP_073324245.1">
    <property type="nucleotide sequence ID" value="NZ_FQWD01000005.1"/>
</dbReference>
<dbReference type="InterPro" id="IPR000160">
    <property type="entry name" value="GGDEF_dom"/>
</dbReference>
<evidence type="ECO:0000313" key="6">
    <source>
        <dbReference type="EMBL" id="SHG90579.1"/>
    </source>
</evidence>
<dbReference type="GO" id="GO:0052621">
    <property type="term" value="F:diguanylate cyclase activity"/>
    <property type="evidence" value="ECO:0007669"/>
    <property type="project" value="UniProtKB-EC"/>
</dbReference>
<feature type="signal peptide" evidence="4">
    <location>
        <begin position="1"/>
        <end position="22"/>
    </location>
</feature>
<dbReference type="PANTHER" id="PTHR45138:SF9">
    <property type="entry name" value="DIGUANYLATE CYCLASE DGCM-RELATED"/>
    <property type="match status" value="1"/>
</dbReference>
<feature type="transmembrane region" description="Helical" evidence="3">
    <location>
        <begin position="226"/>
        <end position="248"/>
    </location>
</feature>
<name>A0A1M5NN18_9ALTE</name>
<dbReference type="PROSITE" id="PS50887">
    <property type="entry name" value="GGDEF"/>
    <property type="match status" value="1"/>
</dbReference>
<feature type="chain" id="PRO_5009912643" description="diguanylate cyclase" evidence="4">
    <location>
        <begin position="23"/>
        <end position="505"/>
    </location>
</feature>
<dbReference type="AlphaFoldDB" id="A0A1M5NN18"/>
<evidence type="ECO:0000259" key="5">
    <source>
        <dbReference type="PROSITE" id="PS50887"/>
    </source>
</evidence>
<keyword evidence="4" id="KW-0732">Signal</keyword>
<protein>
    <recommendedName>
        <fullName evidence="1">diguanylate cyclase</fullName>
        <ecNumber evidence="1">2.7.7.65</ecNumber>
    </recommendedName>
</protein>
<feature type="transmembrane region" description="Helical" evidence="3">
    <location>
        <begin position="254"/>
        <end position="276"/>
    </location>
</feature>
<keyword evidence="3" id="KW-0812">Transmembrane</keyword>